<feature type="region of interest" description="Disordered" evidence="1">
    <location>
        <begin position="1"/>
        <end position="53"/>
    </location>
</feature>
<dbReference type="EMBL" id="JACGCI010000015">
    <property type="protein sequence ID" value="KAF6759519.1"/>
    <property type="molecule type" value="Genomic_DNA"/>
</dbReference>
<gene>
    <name evidence="2" type="ORF">DFP72DRAFT_1166923</name>
</gene>
<dbReference type="AlphaFoldDB" id="A0A8H6I6J2"/>
<proteinExistence type="predicted"/>
<name>A0A8H6I6J2_9AGAR</name>
<reference evidence="2 3" key="1">
    <citation type="submission" date="2020-07" db="EMBL/GenBank/DDBJ databases">
        <title>Comparative genomics of pyrophilous fungi reveals a link between fire events and developmental genes.</title>
        <authorList>
            <consortium name="DOE Joint Genome Institute"/>
            <person name="Steindorff A.S."/>
            <person name="Carver A."/>
            <person name="Calhoun S."/>
            <person name="Stillman K."/>
            <person name="Liu H."/>
            <person name="Lipzen A."/>
            <person name="Pangilinan J."/>
            <person name="Labutti K."/>
            <person name="Bruns T.D."/>
            <person name="Grigoriev I.V."/>
        </authorList>
    </citation>
    <scope>NUCLEOTIDE SEQUENCE [LARGE SCALE GENOMIC DNA]</scope>
    <source>
        <strain evidence="2 3">CBS 144469</strain>
    </source>
</reference>
<feature type="region of interest" description="Disordered" evidence="1">
    <location>
        <begin position="111"/>
        <end position="132"/>
    </location>
</feature>
<evidence type="ECO:0000313" key="3">
    <source>
        <dbReference type="Proteomes" id="UP000521943"/>
    </source>
</evidence>
<evidence type="ECO:0000256" key="1">
    <source>
        <dbReference type="SAM" id="MobiDB-lite"/>
    </source>
</evidence>
<feature type="compositionally biased region" description="Polar residues" evidence="1">
    <location>
        <begin position="17"/>
        <end position="35"/>
    </location>
</feature>
<accession>A0A8H6I6J2</accession>
<dbReference type="Proteomes" id="UP000521943">
    <property type="component" value="Unassembled WGS sequence"/>
</dbReference>
<protein>
    <submittedName>
        <fullName evidence="2">Uncharacterized protein</fullName>
    </submittedName>
</protein>
<organism evidence="2 3">
    <name type="scientific">Ephemerocybe angulata</name>
    <dbReference type="NCBI Taxonomy" id="980116"/>
    <lineage>
        <taxon>Eukaryota</taxon>
        <taxon>Fungi</taxon>
        <taxon>Dikarya</taxon>
        <taxon>Basidiomycota</taxon>
        <taxon>Agaricomycotina</taxon>
        <taxon>Agaricomycetes</taxon>
        <taxon>Agaricomycetidae</taxon>
        <taxon>Agaricales</taxon>
        <taxon>Agaricineae</taxon>
        <taxon>Psathyrellaceae</taxon>
        <taxon>Ephemerocybe</taxon>
    </lineage>
</organism>
<comment type="caution">
    <text evidence="2">The sequence shown here is derived from an EMBL/GenBank/DDBJ whole genome shotgun (WGS) entry which is preliminary data.</text>
</comment>
<evidence type="ECO:0000313" key="2">
    <source>
        <dbReference type="EMBL" id="KAF6759519.1"/>
    </source>
</evidence>
<feature type="compositionally biased region" description="Basic and acidic residues" evidence="1">
    <location>
        <begin position="1"/>
        <end position="10"/>
    </location>
</feature>
<keyword evidence="3" id="KW-1185">Reference proteome</keyword>
<sequence>MDSNSSDRDSGSGSQDAATESDPSIAPGSQGQSQDRSNHRRSSASAISSSQKQCIKDTFQVKTAPAREFPLSCTLSFTSVVNHRTPKAQRKHQDLLNPKQCFFHISIRHTEQGKHGHQTELDEDWKERSVHS</sequence>